<dbReference type="SMART" id="SM00908">
    <property type="entry name" value="Gal-bind_lectin"/>
    <property type="match status" value="6"/>
</dbReference>
<sequence length="1123" mass="124604">MTGTFLNGGSCIKLADPGAIALTANVPVHFANDPTKKLQRFNSWIKGKGWTPEDRTGGYPFKANNQFVMEWSAENRTTIRVIVDGKFWKLFSREDLSNIEQLDFSYFIRISSVKLCRQEIETTTPEIPTTTPSPPTCPNEVLITNVSIGNVNLLNYGFGIGFTEGKSIIMTGTLLNGGSCIKLGDPGVLLQTADAVFHFSPNNVAKHVICNSWMKGKGWTPEDKSGGYPFNPNNQFELQWIAEPNNIVKIYVDRKFFRTFSREDLSKVVQIDFSYAIRISSIKLCREEIETTTPEIPTTTPPPPTCPNEVLITNVSIGNINLIKYGFGKGFTVGKSIIITGTFLNGGSCIKLADAGVITVTGNVPFHFATDPTKKLTICNSWMKGKGWTPEDRSGVYPFNPNNQFFMEWVAEPNNTIRLNVDGKFWKTFSREDLSNIEQLDFSYFIRISSVKLCRQDIETTTPTIPTPPPKCPNEVLITNVSIGNVNLLKYGFGIGFTVGKSIIMTGKLLNGGSCIKLGEEGVLLQTANAVFHFSPDNVAKHVICNSWMKGKGWTPEDKSGGYPFNPNNQFELQWIAEPNNIVKIYIDRKFFRTFSREDLSKVVQIDFSYAIRISSIKLCREEIETTTPEIPTTTPPPPTCPNEVLITNVSIGNINLIKYGFGKGFTVGKSIIITGTFLNGGSCIKLADAGVITVTGNVPFHFATDPTKKLTICNSWMKGKGWTPEDRSGGYPFNPNNQFFMEWVAEPNNTIRLNVDGKFCKTFSREDLSHIEQLDFSYFIRISSVKLCRQDIETTTPTIPTPPPKCPNEVLITNVSIGNVNLLKYGFGIGFTVGKSIIMTGKLLNGGSCIKLGEEGVLLQTANAVFHFSPDNKAKHVVCNSWMKGKGWTPEDKTGGYPFNPNNDFVLEWIAEAGNTIRINVDGKFFRTFSREDLSKVVQIDFSYAIRISSIRLCRADEIPTTTITPTTPPPNVPCPYFSLKLDLVIPIAINLENGFKPGKHITIIGTPTDQFPDFVVGLGEPGIMRETANVLFSFSPQLNSKSVTVNTLIIGIGWETELTYGHSPFKVGEPFVLEIKAGLNNQIEVFVNYVAYLRFTRHDLSKVSQIQIIRAVKVCSIVTCN</sequence>
<dbReference type="InterPro" id="IPR013320">
    <property type="entry name" value="ConA-like_dom_sf"/>
</dbReference>
<dbReference type="PROSITE" id="PS51304">
    <property type="entry name" value="GALECTIN"/>
    <property type="match status" value="7"/>
</dbReference>
<dbReference type="PANTHER" id="PTHR11346">
    <property type="entry name" value="GALECTIN"/>
    <property type="match status" value="1"/>
</dbReference>
<dbReference type="Pfam" id="PF00337">
    <property type="entry name" value="Gal-bind_lectin"/>
    <property type="match status" value="7"/>
</dbReference>
<comment type="caution">
    <text evidence="3">The sequence shown here is derived from an EMBL/GenBank/DDBJ whole genome shotgun (WGS) entry which is preliminary data.</text>
</comment>
<dbReference type="InterPro" id="IPR044156">
    <property type="entry name" value="Galectin-like"/>
</dbReference>
<feature type="domain" description="Galectin" evidence="2">
    <location>
        <begin position="154"/>
        <end position="285"/>
    </location>
</feature>
<feature type="domain" description="Galectin" evidence="2">
    <location>
        <begin position="1"/>
        <end position="116"/>
    </location>
</feature>
<gene>
    <name evidence="3" type="ORF">MENT_LOCUS11595</name>
</gene>
<dbReference type="AlphaFoldDB" id="A0A6V7UDF8"/>
<name>A0A6V7UDF8_MELEN</name>
<evidence type="ECO:0000256" key="1">
    <source>
        <dbReference type="ARBA" id="ARBA00022734"/>
    </source>
</evidence>
<proteinExistence type="predicted"/>
<dbReference type="OrthoDB" id="8443340at2759"/>
<organism evidence="3 4">
    <name type="scientific">Meloidogyne enterolobii</name>
    <name type="common">Root-knot nematode worm</name>
    <name type="synonym">Meloidogyne mayaguensis</name>
    <dbReference type="NCBI Taxonomy" id="390850"/>
    <lineage>
        <taxon>Eukaryota</taxon>
        <taxon>Metazoa</taxon>
        <taxon>Ecdysozoa</taxon>
        <taxon>Nematoda</taxon>
        <taxon>Chromadorea</taxon>
        <taxon>Rhabditida</taxon>
        <taxon>Tylenchina</taxon>
        <taxon>Tylenchomorpha</taxon>
        <taxon>Tylenchoidea</taxon>
        <taxon>Meloidogynidae</taxon>
        <taxon>Meloidogyninae</taxon>
        <taxon>Meloidogyne</taxon>
    </lineage>
</organism>
<keyword evidence="1" id="KW-0430">Lectin</keyword>
<dbReference type="Proteomes" id="UP000580250">
    <property type="component" value="Unassembled WGS sequence"/>
</dbReference>
<dbReference type="GO" id="GO:0030246">
    <property type="term" value="F:carbohydrate binding"/>
    <property type="evidence" value="ECO:0007669"/>
    <property type="project" value="UniProtKB-KW"/>
</dbReference>
<dbReference type="InterPro" id="IPR001079">
    <property type="entry name" value="Galectin_CRD"/>
</dbReference>
<reference evidence="3 4" key="1">
    <citation type="submission" date="2020-08" db="EMBL/GenBank/DDBJ databases">
        <authorList>
            <person name="Koutsovoulos G."/>
            <person name="Danchin GJ E."/>
        </authorList>
    </citation>
    <scope>NUCLEOTIDE SEQUENCE [LARGE SCALE GENOMIC DNA]</scope>
</reference>
<evidence type="ECO:0000313" key="4">
    <source>
        <dbReference type="Proteomes" id="UP000580250"/>
    </source>
</evidence>
<feature type="domain" description="Galectin" evidence="2">
    <location>
        <begin position="824"/>
        <end position="955"/>
    </location>
</feature>
<feature type="domain" description="Galectin" evidence="2">
    <location>
        <begin position="323"/>
        <end position="454"/>
    </location>
</feature>
<protein>
    <recommendedName>
        <fullName evidence="2">Galectin domain-containing protein</fullName>
    </recommendedName>
</protein>
<dbReference type="SUPFAM" id="SSF49899">
    <property type="entry name" value="Concanavalin A-like lectins/glucanases"/>
    <property type="match status" value="6"/>
</dbReference>
<dbReference type="EMBL" id="CAJEWN010000056">
    <property type="protein sequence ID" value="CAD2154677.1"/>
    <property type="molecule type" value="Genomic_DNA"/>
</dbReference>
<accession>A0A6V7UDF8</accession>
<feature type="domain" description="Galectin" evidence="2">
    <location>
        <begin position="989"/>
        <end position="1123"/>
    </location>
</feature>
<dbReference type="Gene3D" id="2.60.120.200">
    <property type="match status" value="7"/>
</dbReference>
<feature type="domain" description="Galectin" evidence="2">
    <location>
        <begin position="489"/>
        <end position="620"/>
    </location>
</feature>
<dbReference type="PANTHER" id="PTHR11346:SF147">
    <property type="entry name" value="GALECTIN"/>
    <property type="match status" value="1"/>
</dbReference>
<evidence type="ECO:0000259" key="2">
    <source>
        <dbReference type="PROSITE" id="PS51304"/>
    </source>
</evidence>
<dbReference type="SMART" id="SM00276">
    <property type="entry name" value="GLECT"/>
    <property type="match status" value="4"/>
</dbReference>
<evidence type="ECO:0000313" key="3">
    <source>
        <dbReference type="EMBL" id="CAD2154677.1"/>
    </source>
</evidence>
<feature type="domain" description="Galectin" evidence="2">
    <location>
        <begin position="658"/>
        <end position="789"/>
    </location>
</feature>